<organism evidence="2 3">
    <name type="scientific">Thalassobaculum litoreum DSM 18839</name>
    <dbReference type="NCBI Taxonomy" id="1123362"/>
    <lineage>
        <taxon>Bacteria</taxon>
        <taxon>Pseudomonadati</taxon>
        <taxon>Pseudomonadota</taxon>
        <taxon>Alphaproteobacteria</taxon>
        <taxon>Rhodospirillales</taxon>
        <taxon>Thalassobaculaceae</taxon>
        <taxon>Thalassobaculum</taxon>
    </lineage>
</organism>
<dbReference type="EMBL" id="FNBW01000010">
    <property type="protein sequence ID" value="SDG10080.1"/>
    <property type="molecule type" value="Genomic_DNA"/>
</dbReference>
<keyword evidence="1" id="KW-0732">Signal</keyword>
<evidence type="ECO:0000313" key="3">
    <source>
        <dbReference type="Proteomes" id="UP000198615"/>
    </source>
</evidence>
<dbReference type="RefSeq" id="WP_139189367.1">
    <property type="nucleotide sequence ID" value="NZ_FNBW01000010.1"/>
</dbReference>
<keyword evidence="3" id="KW-1185">Reference proteome</keyword>
<accession>A0A8G2BJS0</accession>
<dbReference type="InterPro" id="IPR036374">
    <property type="entry name" value="OxRdtase_Mopterin-bd_sf"/>
</dbReference>
<comment type="caution">
    <text evidence="2">The sequence shown here is derived from an EMBL/GenBank/DDBJ whole genome shotgun (WGS) entry which is preliminary data.</text>
</comment>
<evidence type="ECO:0000256" key="1">
    <source>
        <dbReference type="SAM" id="SignalP"/>
    </source>
</evidence>
<protein>
    <recommendedName>
        <fullName evidence="4">Oxidoreductase molybdopterin-binding domain-containing protein</fullName>
    </recommendedName>
</protein>
<dbReference type="OrthoDB" id="9798763at2"/>
<feature type="signal peptide" evidence="1">
    <location>
        <begin position="1"/>
        <end position="24"/>
    </location>
</feature>
<evidence type="ECO:0000313" key="2">
    <source>
        <dbReference type="EMBL" id="SDG10080.1"/>
    </source>
</evidence>
<dbReference type="Gene3D" id="3.90.420.10">
    <property type="entry name" value="Oxidoreductase, molybdopterin-binding domain"/>
    <property type="match status" value="1"/>
</dbReference>
<dbReference type="SUPFAM" id="SSF56524">
    <property type="entry name" value="Oxidoreductase molybdopterin-binding domain"/>
    <property type="match status" value="1"/>
</dbReference>
<reference evidence="2 3" key="1">
    <citation type="submission" date="2016-10" db="EMBL/GenBank/DDBJ databases">
        <authorList>
            <person name="Varghese N."/>
            <person name="Submissions S."/>
        </authorList>
    </citation>
    <scope>NUCLEOTIDE SEQUENCE [LARGE SCALE GENOMIC DNA]</scope>
    <source>
        <strain evidence="2 3">DSM 18839</strain>
    </source>
</reference>
<name>A0A8G2BJS0_9PROT</name>
<dbReference type="AlphaFoldDB" id="A0A8G2BJS0"/>
<gene>
    <name evidence="2" type="ORF">SAMN05660686_03365</name>
</gene>
<proteinExistence type="predicted"/>
<feature type="chain" id="PRO_5034986389" description="Oxidoreductase molybdopterin-binding domain-containing protein" evidence="1">
    <location>
        <begin position="25"/>
        <end position="184"/>
    </location>
</feature>
<sequence>MRRVALALLAALLVLLPLSAPARAAGPVVLTVTGAIDNTNRGPFDPFSDVLFGTLQETFEKAYALTLDDLAALPQKTVEIGYSNWPGPVTVSGPTLAAVLDLVGATGSEVLVQAVDGYAPSFKIAEVRAGTFVLATSQGGKPLALGGRGPVWLAFPAGSYEGQTADDDSGLAWAVFHIKIAAGE</sequence>
<dbReference type="Proteomes" id="UP000198615">
    <property type="component" value="Unassembled WGS sequence"/>
</dbReference>
<evidence type="ECO:0008006" key="4">
    <source>
        <dbReference type="Google" id="ProtNLM"/>
    </source>
</evidence>